<dbReference type="InterPro" id="IPR020568">
    <property type="entry name" value="Ribosomal_Su5_D2-typ_SF"/>
</dbReference>
<sequence length="500" mass="53134">MSLALVRSRALDGLEAHEVMVEVHLANGLPAFNLVGLPDTEVREARDRVRAAIQTSQFEFPQRRITVNLAPADLPKEGGRFDLAIAVGILAASGQVADGSLDGIEFCGELSLTGGLRGVRGVLAVALAAARARRKLVLPADNAAEAVLAQDAFVLGAASLLEVCAHLNGHTVLQRAASRPPETALRDGMPDLADVRGQLQARRALEVAAAGAHSILLFGPPGTGKSMLAQRLPGLLPVMTEAEAVESAALFSLEGSFDPARWRQRPFRAPHHTASAAALVGGGAMPRPGEISLANNGVLFLDELPEFDRRVLEALREPLESGTVTVSRARKRAEFPARFQLVAAMNPCPCGYAGHPHRACVCTPEQVARYRARISGPLLDRIDLSVEVPAIAHDELASASPGEDSAAVRARVATARSRQFERQGTVNARLEPGQVERWCTPDAAGAGLLKQAMSRLNLSARAYHRILRVARTLADLAGLAQPGSAQVAEAIQYRRSVDGR</sequence>
<evidence type="ECO:0000256" key="2">
    <source>
        <dbReference type="ARBA" id="ARBA00022741"/>
    </source>
</evidence>
<dbReference type="EMBL" id="JBHTMC010000002">
    <property type="protein sequence ID" value="MFD1262232.1"/>
    <property type="molecule type" value="Genomic_DNA"/>
</dbReference>
<dbReference type="SUPFAM" id="SSF52540">
    <property type="entry name" value="P-loop containing nucleoside triphosphate hydrolases"/>
    <property type="match status" value="1"/>
</dbReference>
<evidence type="ECO:0000313" key="5">
    <source>
        <dbReference type="EMBL" id="MFD1262232.1"/>
    </source>
</evidence>
<dbReference type="PROSITE" id="PS50051">
    <property type="entry name" value="MCM_2"/>
    <property type="match status" value="1"/>
</dbReference>
<dbReference type="Pfam" id="PF01078">
    <property type="entry name" value="Mg_chelatase"/>
    <property type="match status" value="1"/>
</dbReference>
<comment type="caution">
    <text evidence="5">The sequence shown here is derived from an EMBL/GenBank/DDBJ whole genome shotgun (WGS) entry which is preliminary data.</text>
</comment>
<dbReference type="Gene3D" id="3.40.50.300">
    <property type="entry name" value="P-loop containing nucleotide triphosphate hydrolases"/>
    <property type="match status" value="1"/>
</dbReference>
<dbReference type="PANTHER" id="PTHR32039:SF7">
    <property type="entry name" value="COMPETENCE PROTEIN COMM"/>
    <property type="match status" value="1"/>
</dbReference>
<dbReference type="InterPro" id="IPR014721">
    <property type="entry name" value="Ribsml_uS5_D2-typ_fold_subgr"/>
</dbReference>
<dbReference type="SMART" id="SM00382">
    <property type="entry name" value="AAA"/>
    <property type="match status" value="1"/>
</dbReference>
<dbReference type="PRINTS" id="PR01657">
    <property type="entry name" value="MCMFAMILY"/>
</dbReference>
<dbReference type="Pfam" id="PF13541">
    <property type="entry name" value="ChlI"/>
    <property type="match status" value="1"/>
</dbReference>
<dbReference type="Pfam" id="PF13335">
    <property type="entry name" value="Mg_chelatase_C"/>
    <property type="match status" value="1"/>
</dbReference>
<proteinExistence type="inferred from homology"/>
<evidence type="ECO:0000256" key="1">
    <source>
        <dbReference type="ARBA" id="ARBA00006354"/>
    </source>
</evidence>
<dbReference type="RefSeq" id="WP_277831656.1">
    <property type="nucleotide sequence ID" value="NZ_JARQZE010000003.1"/>
</dbReference>
<dbReference type="SUPFAM" id="SSF54211">
    <property type="entry name" value="Ribosomal protein S5 domain 2-like"/>
    <property type="match status" value="1"/>
</dbReference>
<dbReference type="InterPro" id="IPR045006">
    <property type="entry name" value="CHLI-like"/>
</dbReference>
<reference evidence="6" key="1">
    <citation type="journal article" date="2019" name="Int. J. Syst. Evol. Microbiol.">
        <title>The Global Catalogue of Microorganisms (GCM) 10K type strain sequencing project: providing services to taxonomists for standard genome sequencing and annotation.</title>
        <authorList>
            <consortium name="The Broad Institute Genomics Platform"/>
            <consortium name="The Broad Institute Genome Sequencing Center for Infectious Disease"/>
            <person name="Wu L."/>
            <person name="Ma J."/>
        </authorList>
    </citation>
    <scope>NUCLEOTIDE SEQUENCE [LARGE SCALE GENOMIC DNA]</scope>
    <source>
        <strain evidence="6">CCUG 48884</strain>
    </source>
</reference>
<dbReference type="InterPro" id="IPR025158">
    <property type="entry name" value="Mg_chelat-rel_C"/>
</dbReference>
<accession>A0ABW3W870</accession>
<dbReference type="InterPro" id="IPR000523">
    <property type="entry name" value="Mg_chelatse_chII-like_cat_dom"/>
</dbReference>
<gene>
    <name evidence="5" type="ORF">ACFQ4M_01475</name>
</gene>
<keyword evidence="6" id="KW-1185">Reference proteome</keyword>
<dbReference type="InterPro" id="IPR027417">
    <property type="entry name" value="P-loop_NTPase"/>
</dbReference>
<feature type="domain" description="MCM C-terminal AAA(+) ATPase" evidence="4">
    <location>
        <begin position="289"/>
        <end position="384"/>
    </location>
</feature>
<dbReference type="InterPro" id="IPR001208">
    <property type="entry name" value="MCM_dom"/>
</dbReference>
<name>A0ABW3W870_9RHOO</name>
<organism evidence="5 6">
    <name type="scientific">Thauera mechernichensis</name>
    <dbReference type="NCBI Taxonomy" id="82788"/>
    <lineage>
        <taxon>Bacteria</taxon>
        <taxon>Pseudomonadati</taxon>
        <taxon>Pseudomonadota</taxon>
        <taxon>Betaproteobacteria</taxon>
        <taxon>Rhodocyclales</taxon>
        <taxon>Zoogloeaceae</taxon>
        <taxon>Thauera</taxon>
    </lineage>
</organism>
<evidence type="ECO:0000256" key="3">
    <source>
        <dbReference type="ARBA" id="ARBA00022840"/>
    </source>
</evidence>
<evidence type="ECO:0000313" key="6">
    <source>
        <dbReference type="Proteomes" id="UP001597158"/>
    </source>
</evidence>
<dbReference type="NCBIfam" id="NF007365">
    <property type="entry name" value="PRK09862.1"/>
    <property type="match status" value="1"/>
</dbReference>
<keyword evidence="2" id="KW-0547">Nucleotide-binding</keyword>
<protein>
    <submittedName>
        <fullName evidence="5">YifB family Mg chelatase-like AAA ATPase</fullName>
    </submittedName>
</protein>
<dbReference type="PANTHER" id="PTHR32039">
    <property type="entry name" value="MAGNESIUM-CHELATASE SUBUNIT CHLI"/>
    <property type="match status" value="1"/>
</dbReference>
<dbReference type="NCBIfam" id="TIGR00368">
    <property type="entry name" value="YifB family Mg chelatase-like AAA ATPase"/>
    <property type="match status" value="1"/>
</dbReference>
<evidence type="ECO:0000259" key="4">
    <source>
        <dbReference type="PROSITE" id="PS50051"/>
    </source>
</evidence>
<dbReference type="InterPro" id="IPR004482">
    <property type="entry name" value="Mg_chelat-rel"/>
</dbReference>
<comment type="similarity">
    <text evidence="1">Belongs to the Mg-chelatase subunits D/I family. ComM subfamily.</text>
</comment>
<dbReference type="Proteomes" id="UP001597158">
    <property type="component" value="Unassembled WGS sequence"/>
</dbReference>
<dbReference type="Gene3D" id="3.30.230.10">
    <property type="match status" value="1"/>
</dbReference>
<keyword evidence="3" id="KW-0067">ATP-binding</keyword>
<dbReference type="InterPro" id="IPR003593">
    <property type="entry name" value="AAA+_ATPase"/>
</dbReference>